<feature type="repeat" description="TPR" evidence="3">
    <location>
        <begin position="422"/>
        <end position="455"/>
    </location>
</feature>
<accession>A0A1Z4C1W8</accession>
<dbReference type="InterPro" id="IPR013105">
    <property type="entry name" value="TPR_2"/>
</dbReference>
<name>A0A1Z4C1W8_9GAMM</name>
<organism evidence="4 5">
    <name type="scientific">Methylovulum psychrotolerans</name>
    <dbReference type="NCBI Taxonomy" id="1704499"/>
    <lineage>
        <taxon>Bacteria</taxon>
        <taxon>Pseudomonadati</taxon>
        <taxon>Pseudomonadota</taxon>
        <taxon>Gammaproteobacteria</taxon>
        <taxon>Methylococcales</taxon>
        <taxon>Methylococcaceae</taxon>
        <taxon>Methylovulum</taxon>
    </lineage>
</organism>
<dbReference type="PANTHER" id="PTHR45641:SF19">
    <property type="entry name" value="NEPHROCYSTIN-3"/>
    <property type="match status" value="1"/>
</dbReference>
<keyword evidence="2 3" id="KW-0802">TPR repeat</keyword>
<proteinExistence type="predicted"/>
<evidence type="ECO:0000313" key="5">
    <source>
        <dbReference type="Proteomes" id="UP000197019"/>
    </source>
</evidence>
<dbReference type="Proteomes" id="UP000197019">
    <property type="component" value="Chromosome"/>
</dbReference>
<reference evidence="4 5" key="1">
    <citation type="submission" date="2017-06" db="EMBL/GenBank/DDBJ databases">
        <title>Genome Sequencing of the methanotroph Methylovulum psychrotolerants str. HV10-M2 isolated from a high-altitude environment.</title>
        <authorList>
            <person name="Mateos-Rivera A."/>
        </authorList>
    </citation>
    <scope>NUCLEOTIDE SEQUENCE [LARGE SCALE GENOMIC DNA]</scope>
    <source>
        <strain evidence="4 5">HV10_M2</strain>
    </source>
</reference>
<dbReference type="InterPro" id="IPR019734">
    <property type="entry name" value="TPR_rpt"/>
</dbReference>
<evidence type="ECO:0000256" key="3">
    <source>
        <dbReference type="PROSITE-ProRule" id="PRU00339"/>
    </source>
</evidence>
<gene>
    <name evidence="4" type="ORF">CEK71_16295</name>
</gene>
<evidence type="ECO:0000256" key="1">
    <source>
        <dbReference type="ARBA" id="ARBA00022737"/>
    </source>
</evidence>
<dbReference type="PANTHER" id="PTHR45641">
    <property type="entry name" value="TETRATRICOPEPTIDE REPEAT PROTEIN (AFU_ORTHOLOGUE AFUA_6G03870)"/>
    <property type="match status" value="1"/>
</dbReference>
<sequence>MNDKYQDFLNKLQNASESERDWVVMEFSLQNLSEIVRQAVWAAAIPHWFDQQFLTAVLAHPLKDSDFNALTALSFIEVYPERGFNVHERSRKLLLDKLWSSKKARYQKLSKQAAAYCKTQNQNDPVWRVEMLYHGLLANNLTAKKNFVEQATDWHDSFQFDSLEHLTQVVLEAVDSGKLTGEVAALTAYWQAKLDILYNRFSSAQVLLQQALKQRTNNIVMAHCMFVLGEVHYYLSEYDQALDCYQKALSIFRQTKNGLSETNCIKAIGDVYFILNEHAQAMSHYQQTLPVYQKTGRRLGEANCIQAISKVHYALAEYEQAMGRYRQALLIYQEIKERLGEAGCILGLGDLYCALAKYDQAETDFNQALEIYQQAKSHLGAANCLRALGRLYGLQKRTISAITILQQAAQLFESIGDCRSKAGFFFYLAELYRHQKQFTQALEACNQAIDLFPNQVEWYQDRAKLYMKMEDYSAALADIIHAEALGKNTAYTLYRKAELALWQQQTPQAVELCQQALAYRPADGDFRAFLALTLLADGQTEAANTLMKQALTAIYHPQDFEDLLDVVDKLIRIYGERTDFTLMREILAEKVTVEASSG</sequence>
<dbReference type="KEGG" id="mpsy:CEK71_16295"/>
<dbReference type="AlphaFoldDB" id="A0A1Z4C1W8"/>
<protein>
    <submittedName>
        <fullName evidence="4">Uncharacterized protein</fullName>
    </submittedName>
</protein>
<dbReference type="SMART" id="SM00028">
    <property type="entry name" value="TPR"/>
    <property type="match status" value="8"/>
</dbReference>
<dbReference type="Pfam" id="PF13371">
    <property type="entry name" value="TPR_9"/>
    <property type="match status" value="1"/>
</dbReference>
<dbReference type="OrthoDB" id="9766710at2"/>
<dbReference type="Gene3D" id="1.25.40.10">
    <property type="entry name" value="Tetratricopeptide repeat domain"/>
    <property type="match status" value="3"/>
</dbReference>
<dbReference type="RefSeq" id="WP_088620367.1">
    <property type="nucleotide sequence ID" value="NZ_CP022129.1"/>
</dbReference>
<dbReference type="Pfam" id="PF07719">
    <property type="entry name" value="TPR_2"/>
    <property type="match status" value="1"/>
</dbReference>
<feature type="repeat" description="TPR" evidence="3">
    <location>
        <begin position="222"/>
        <end position="255"/>
    </location>
</feature>
<dbReference type="SUPFAM" id="SSF48452">
    <property type="entry name" value="TPR-like"/>
    <property type="match status" value="2"/>
</dbReference>
<dbReference type="EMBL" id="CP022129">
    <property type="protein sequence ID" value="ASF47495.1"/>
    <property type="molecule type" value="Genomic_DNA"/>
</dbReference>
<keyword evidence="5" id="KW-1185">Reference proteome</keyword>
<feature type="repeat" description="TPR" evidence="3">
    <location>
        <begin position="342"/>
        <end position="375"/>
    </location>
</feature>
<dbReference type="Pfam" id="PF13424">
    <property type="entry name" value="TPR_12"/>
    <property type="match status" value="2"/>
</dbReference>
<keyword evidence="1" id="KW-0677">Repeat</keyword>
<evidence type="ECO:0000256" key="2">
    <source>
        <dbReference type="ARBA" id="ARBA00022803"/>
    </source>
</evidence>
<dbReference type="InterPro" id="IPR011990">
    <property type="entry name" value="TPR-like_helical_dom_sf"/>
</dbReference>
<evidence type="ECO:0000313" key="4">
    <source>
        <dbReference type="EMBL" id="ASF47495.1"/>
    </source>
</evidence>
<dbReference type="PROSITE" id="PS50005">
    <property type="entry name" value="TPR"/>
    <property type="match status" value="3"/>
</dbReference>